<evidence type="ECO:0000313" key="1">
    <source>
        <dbReference type="EMBL" id="EIW85703.1"/>
    </source>
</evidence>
<dbReference type="GeneID" id="19200746"/>
<organism evidence="1 2">
    <name type="scientific">Coniophora puteana (strain RWD-64-598)</name>
    <name type="common">Brown rot fungus</name>
    <dbReference type="NCBI Taxonomy" id="741705"/>
    <lineage>
        <taxon>Eukaryota</taxon>
        <taxon>Fungi</taxon>
        <taxon>Dikarya</taxon>
        <taxon>Basidiomycota</taxon>
        <taxon>Agaricomycotina</taxon>
        <taxon>Agaricomycetes</taxon>
        <taxon>Agaricomycetidae</taxon>
        <taxon>Boletales</taxon>
        <taxon>Coniophorineae</taxon>
        <taxon>Coniophoraceae</taxon>
        <taxon>Coniophora</taxon>
    </lineage>
</organism>
<dbReference type="Proteomes" id="UP000053558">
    <property type="component" value="Unassembled WGS sequence"/>
</dbReference>
<proteinExistence type="predicted"/>
<dbReference type="RefSeq" id="XP_007765110.1">
    <property type="nucleotide sequence ID" value="XM_007766920.1"/>
</dbReference>
<dbReference type="AlphaFoldDB" id="A0A5M3N2U9"/>
<evidence type="ECO:0000313" key="2">
    <source>
        <dbReference type="Proteomes" id="UP000053558"/>
    </source>
</evidence>
<feature type="non-terminal residue" evidence="1">
    <location>
        <position position="102"/>
    </location>
</feature>
<gene>
    <name evidence="1" type="ORF">CONPUDRAFT_135333</name>
</gene>
<dbReference type="EMBL" id="JH711574">
    <property type="protein sequence ID" value="EIW85703.1"/>
    <property type="molecule type" value="Genomic_DNA"/>
</dbReference>
<accession>A0A5M3N2U9</accession>
<sequence>MRQEAGETDPDERKARREFEKWVSHHNPVLSLVIYRALRLQSDPDAFKSKGLYIYFEPKADRQSYPLHQRYNVVRGVVEDLDSIRNAAIASGAGGIEDHGRA</sequence>
<name>A0A5M3N2U9_CONPW</name>
<reference evidence="2" key="1">
    <citation type="journal article" date="2012" name="Science">
        <title>The Paleozoic origin of enzymatic lignin decomposition reconstructed from 31 fungal genomes.</title>
        <authorList>
            <person name="Floudas D."/>
            <person name="Binder M."/>
            <person name="Riley R."/>
            <person name="Barry K."/>
            <person name="Blanchette R.A."/>
            <person name="Henrissat B."/>
            <person name="Martinez A.T."/>
            <person name="Otillar R."/>
            <person name="Spatafora J.W."/>
            <person name="Yadav J.S."/>
            <person name="Aerts A."/>
            <person name="Benoit I."/>
            <person name="Boyd A."/>
            <person name="Carlson A."/>
            <person name="Copeland A."/>
            <person name="Coutinho P.M."/>
            <person name="de Vries R.P."/>
            <person name="Ferreira P."/>
            <person name="Findley K."/>
            <person name="Foster B."/>
            <person name="Gaskell J."/>
            <person name="Glotzer D."/>
            <person name="Gorecki P."/>
            <person name="Heitman J."/>
            <person name="Hesse C."/>
            <person name="Hori C."/>
            <person name="Igarashi K."/>
            <person name="Jurgens J.A."/>
            <person name="Kallen N."/>
            <person name="Kersten P."/>
            <person name="Kohler A."/>
            <person name="Kuees U."/>
            <person name="Kumar T.K.A."/>
            <person name="Kuo A."/>
            <person name="LaButti K."/>
            <person name="Larrondo L.F."/>
            <person name="Lindquist E."/>
            <person name="Ling A."/>
            <person name="Lombard V."/>
            <person name="Lucas S."/>
            <person name="Lundell T."/>
            <person name="Martin R."/>
            <person name="McLaughlin D.J."/>
            <person name="Morgenstern I."/>
            <person name="Morin E."/>
            <person name="Murat C."/>
            <person name="Nagy L.G."/>
            <person name="Nolan M."/>
            <person name="Ohm R.A."/>
            <person name="Patyshakuliyeva A."/>
            <person name="Rokas A."/>
            <person name="Ruiz-Duenas F.J."/>
            <person name="Sabat G."/>
            <person name="Salamov A."/>
            <person name="Samejima M."/>
            <person name="Schmutz J."/>
            <person name="Slot J.C."/>
            <person name="St John F."/>
            <person name="Stenlid J."/>
            <person name="Sun H."/>
            <person name="Sun S."/>
            <person name="Syed K."/>
            <person name="Tsang A."/>
            <person name="Wiebenga A."/>
            <person name="Young D."/>
            <person name="Pisabarro A."/>
            <person name="Eastwood D.C."/>
            <person name="Martin F."/>
            <person name="Cullen D."/>
            <person name="Grigoriev I.V."/>
            <person name="Hibbett D.S."/>
        </authorList>
    </citation>
    <scope>NUCLEOTIDE SEQUENCE [LARGE SCALE GENOMIC DNA]</scope>
    <source>
        <strain evidence="2">RWD-64-598 SS2</strain>
    </source>
</reference>
<comment type="caution">
    <text evidence="1">The sequence shown here is derived from an EMBL/GenBank/DDBJ whole genome shotgun (WGS) entry which is preliminary data.</text>
</comment>
<keyword evidence="2" id="KW-1185">Reference proteome</keyword>
<dbReference type="KEGG" id="cput:CONPUDRAFT_135333"/>
<protein>
    <submittedName>
        <fullName evidence="1">Uncharacterized protein</fullName>
    </submittedName>
</protein>